<evidence type="ECO:0000256" key="1">
    <source>
        <dbReference type="SAM" id="MobiDB-lite"/>
    </source>
</evidence>
<dbReference type="Pfam" id="PF00069">
    <property type="entry name" value="Pkinase"/>
    <property type="match status" value="1"/>
</dbReference>
<dbReference type="Gene3D" id="1.10.510.10">
    <property type="entry name" value="Transferase(Phosphotransferase) domain 1"/>
    <property type="match status" value="1"/>
</dbReference>
<protein>
    <submittedName>
        <fullName evidence="3">Kinase-like domain-containing protein</fullName>
    </submittedName>
</protein>
<dbReference type="EMBL" id="JAIXMP010000012">
    <property type="protein sequence ID" value="KAI9264399.1"/>
    <property type="molecule type" value="Genomic_DNA"/>
</dbReference>
<keyword evidence="4" id="KW-1185">Reference proteome</keyword>
<dbReference type="SUPFAM" id="SSF56112">
    <property type="entry name" value="Protein kinase-like (PK-like)"/>
    <property type="match status" value="1"/>
</dbReference>
<accession>A0AAD5PEY6</accession>
<feature type="compositionally biased region" description="Low complexity" evidence="1">
    <location>
        <begin position="67"/>
        <end position="87"/>
    </location>
</feature>
<dbReference type="GO" id="GO:0032436">
    <property type="term" value="P:positive regulation of proteasomal ubiquitin-dependent protein catabolic process"/>
    <property type="evidence" value="ECO:0007669"/>
    <property type="project" value="TreeGrafter"/>
</dbReference>
<keyword evidence="3" id="KW-0418">Kinase</keyword>
<name>A0AAD5PEY6_9FUNG</name>
<reference evidence="3" key="2">
    <citation type="submission" date="2023-02" db="EMBL/GenBank/DDBJ databases">
        <authorList>
            <consortium name="DOE Joint Genome Institute"/>
            <person name="Mondo S.J."/>
            <person name="Chang Y."/>
            <person name="Wang Y."/>
            <person name="Ahrendt S."/>
            <person name="Andreopoulos W."/>
            <person name="Barry K."/>
            <person name="Beard J."/>
            <person name="Benny G.L."/>
            <person name="Blankenship S."/>
            <person name="Bonito G."/>
            <person name="Cuomo C."/>
            <person name="Desiro A."/>
            <person name="Gervers K.A."/>
            <person name="Hundley H."/>
            <person name="Kuo A."/>
            <person name="LaButti K."/>
            <person name="Lang B.F."/>
            <person name="Lipzen A."/>
            <person name="O'Donnell K."/>
            <person name="Pangilinan J."/>
            <person name="Reynolds N."/>
            <person name="Sandor L."/>
            <person name="Smith M.W."/>
            <person name="Tsang A."/>
            <person name="Grigoriev I.V."/>
            <person name="Stajich J.E."/>
            <person name="Spatafora J.W."/>
        </authorList>
    </citation>
    <scope>NUCLEOTIDE SEQUENCE</scope>
    <source>
        <strain evidence="3">RSA 2281</strain>
    </source>
</reference>
<evidence type="ECO:0000313" key="3">
    <source>
        <dbReference type="EMBL" id="KAI9264399.1"/>
    </source>
</evidence>
<feature type="compositionally biased region" description="Low complexity" evidence="1">
    <location>
        <begin position="38"/>
        <end position="59"/>
    </location>
</feature>
<dbReference type="GO" id="GO:0005524">
    <property type="term" value="F:ATP binding"/>
    <property type="evidence" value="ECO:0007669"/>
    <property type="project" value="InterPro"/>
</dbReference>
<dbReference type="InterPro" id="IPR024104">
    <property type="entry name" value="Tribbles/Ser_Thr_kinase_40"/>
</dbReference>
<feature type="region of interest" description="Disordered" evidence="1">
    <location>
        <begin position="263"/>
        <end position="361"/>
    </location>
</feature>
<dbReference type="AlphaFoldDB" id="A0AAD5PEY6"/>
<feature type="compositionally biased region" description="Low complexity" evidence="1">
    <location>
        <begin position="17"/>
        <end position="29"/>
    </location>
</feature>
<evidence type="ECO:0000259" key="2">
    <source>
        <dbReference type="PROSITE" id="PS50011"/>
    </source>
</evidence>
<feature type="region of interest" description="Disordered" evidence="1">
    <location>
        <begin position="1"/>
        <end position="101"/>
    </location>
</feature>
<gene>
    <name evidence="3" type="ORF">BDA99DRAFT_56799</name>
</gene>
<keyword evidence="3" id="KW-0808">Transferase</keyword>
<reference evidence="3" key="1">
    <citation type="journal article" date="2022" name="IScience">
        <title>Evolution of zygomycete secretomes and the origins of terrestrial fungal ecologies.</title>
        <authorList>
            <person name="Chang Y."/>
            <person name="Wang Y."/>
            <person name="Mondo S."/>
            <person name="Ahrendt S."/>
            <person name="Andreopoulos W."/>
            <person name="Barry K."/>
            <person name="Beard J."/>
            <person name="Benny G.L."/>
            <person name="Blankenship S."/>
            <person name="Bonito G."/>
            <person name="Cuomo C."/>
            <person name="Desiro A."/>
            <person name="Gervers K.A."/>
            <person name="Hundley H."/>
            <person name="Kuo A."/>
            <person name="LaButti K."/>
            <person name="Lang B.F."/>
            <person name="Lipzen A."/>
            <person name="O'Donnell K."/>
            <person name="Pangilinan J."/>
            <person name="Reynolds N."/>
            <person name="Sandor L."/>
            <person name="Smith M.E."/>
            <person name="Tsang A."/>
            <person name="Grigoriev I.V."/>
            <person name="Stajich J.E."/>
            <person name="Spatafora J.W."/>
        </authorList>
    </citation>
    <scope>NUCLEOTIDE SEQUENCE</scope>
    <source>
        <strain evidence="3">RSA 2281</strain>
    </source>
</reference>
<dbReference type="PANTHER" id="PTHR22961">
    <property type="entry name" value="SER/THR PROTEIN KINASE-TRB"/>
    <property type="match status" value="1"/>
</dbReference>
<dbReference type="PROSITE" id="PS50011">
    <property type="entry name" value="PROTEIN_KINASE_DOM"/>
    <property type="match status" value="1"/>
</dbReference>
<dbReference type="InterPro" id="IPR011009">
    <property type="entry name" value="Kinase-like_dom_sf"/>
</dbReference>
<dbReference type="GO" id="GO:0004672">
    <property type="term" value="F:protein kinase activity"/>
    <property type="evidence" value="ECO:0007669"/>
    <property type="project" value="InterPro"/>
</dbReference>
<feature type="domain" description="Protein kinase" evidence="2">
    <location>
        <begin position="1"/>
        <end position="253"/>
    </location>
</feature>
<dbReference type="PANTHER" id="PTHR22961:SF13">
    <property type="entry name" value="TRIBBLES"/>
    <property type="match status" value="1"/>
</dbReference>
<evidence type="ECO:0000313" key="4">
    <source>
        <dbReference type="Proteomes" id="UP001209540"/>
    </source>
</evidence>
<dbReference type="InterPro" id="IPR000719">
    <property type="entry name" value="Prot_kinase_dom"/>
</dbReference>
<organism evidence="3 4">
    <name type="scientific">Phascolomyces articulosus</name>
    <dbReference type="NCBI Taxonomy" id="60185"/>
    <lineage>
        <taxon>Eukaryota</taxon>
        <taxon>Fungi</taxon>
        <taxon>Fungi incertae sedis</taxon>
        <taxon>Mucoromycota</taxon>
        <taxon>Mucoromycotina</taxon>
        <taxon>Mucoromycetes</taxon>
        <taxon>Mucorales</taxon>
        <taxon>Lichtheimiaceae</taxon>
        <taxon>Phascolomyces</taxon>
    </lineage>
</organism>
<sequence>MTDSTQSRARPQSLVFNDNNNNNNNNNNNHSNDEKRISTSSNETTDSSTSTTSSSAVSYHPPPVLPPSVTTTTTGSSTSTVMPTSTTQPKRGEPQFRPSMIGDETKCRRKFVKMVQAAYSFQMEHKDVIPKEMDILFNAQENVQSICLYMNGQPEYHKFCGNSQYIPPELSTHGTYNHDLADVWVLGISLYRMLVGKYPFIASTDRKLFKKMLSADFSIPSHLSEDAKDLLRRMLAPDTTRASLDLVLFHPWLKPYKVSVPSSSPVDHLHHSSQQQAPPPIITKTAPSSSTLHRTSIPPIPPLPLPSQDVSFDKELLTTPSSSDVIPPLPPQPSTSSSGGGNRGTIIPVSESTTTHQQDEKKLKRVLTSMMHLLVQGPYPPPKRPYQELAHLHTNHINNTNRPQRALAR</sequence>
<feature type="compositionally biased region" description="Polar residues" evidence="1">
    <location>
        <begin position="1"/>
        <end position="16"/>
    </location>
</feature>
<feature type="compositionally biased region" description="Polar residues" evidence="1">
    <location>
        <begin position="285"/>
        <end position="294"/>
    </location>
</feature>
<comment type="caution">
    <text evidence="3">The sequence shown here is derived from an EMBL/GenBank/DDBJ whole genome shotgun (WGS) entry which is preliminary data.</text>
</comment>
<dbReference type="GO" id="GO:0005634">
    <property type="term" value="C:nucleus"/>
    <property type="evidence" value="ECO:0007669"/>
    <property type="project" value="TreeGrafter"/>
</dbReference>
<dbReference type="SMART" id="SM00220">
    <property type="entry name" value="S_TKc"/>
    <property type="match status" value="1"/>
</dbReference>
<dbReference type="Proteomes" id="UP001209540">
    <property type="component" value="Unassembled WGS sequence"/>
</dbReference>
<dbReference type="GO" id="GO:0031434">
    <property type="term" value="F:mitogen-activated protein kinase kinase binding"/>
    <property type="evidence" value="ECO:0007669"/>
    <property type="project" value="TreeGrafter"/>
</dbReference>
<proteinExistence type="predicted"/>